<proteinExistence type="inferred from homology"/>
<evidence type="ECO:0000313" key="9">
    <source>
        <dbReference type="EMBL" id="MDO4841142.1"/>
    </source>
</evidence>
<evidence type="ECO:0000256" key="7">
    <source>
        <dbReference type="RuleBase" id="RU366058"/>
    </source>
</evidence>
<keyword evidence="5 7" id="KW-1133">Transmembrane helix</keyword>
<comment type="subcellular location">
    <subcellularLocation>
        <location evidence="1 7">Cell membrane</location>
        <topology evidence="1 7">Multi-pass membrane protein</topology>
    </subcellularLocation>
</comment>
<dbReference type="InterPro" id="IPR015414">
    <property type="entry name" value="TMEM64"/>
</dbReference>
<dbReference type="EMBL" id="JAUMVS010000003">
    <property type="protein sequence ID" value="MDO4841142.1"/>
    <property type="molecule type" value="Genomic_DNA"/>
</dbReference>
<dbReference type="PANTHER" id="PTHR12677:SF59">
    <property type="entry name" value="GOLGI APPARATUS MEMBRANE PROTEIN TVP38-RELATED"/>
    <property type="match status" value="1"/>
</dbReference>
<evidence type="ECO:0000259" key="8">
    <source>
        <dbReference type="Pfam" id="PF09335"/>
    </source>
</evidence>
<dbReference type="PANTHER" id="PTHR12677">
    <property type="entry name" value="GOLGI APPARATUS MEMBRANE PROTEIN TVP38-RELATED"/>
    <property type="match status" value="1"/>
</dbReference>
<dbReference type="AlphaFoldDB" id="A0AA43RKI7"/>
<gene>
    <name evidence="9" type="ORF">Q3982_00490</name>
</gene>
<comment type="similarity">
    <text evidence="2 7">Belongs to the TVP38/TMEM64 family.</text>
</comment>
<feature type="transmembrane region" description="Helical" evidence="7">
    <location>
        <begin position="202"/>
        <end position="222"/>
    </location>
</feature>
<evidence type="ECO:0000256" key="2">
    <source>
        <dbReference type="ARBA" id="ARBA00008640"/>
    </source>
</evidence>
<evidence type="ECO:0000256" key="3">
    <source>
        <dbReference type="ARBA" id="ARBA00022475"/>
    </source>
</evidence>
<evidence type="ECO:0000256" key="4">
    <source>
        <dbReference type="ARBA" id="ARBA00022692"/>
    </source>
</evidence>
<evidence type="ECO:0000313" key="10">
    <source>
        <dbReference type="Proteomes" id="UP001168575"/>
    </source>
</evidence>
<keyword evidence="10" id="KW-1185">Reference proteome</keyword>
<sequence length="229" mass="25352">MAAAAEFCRKNYKLLVFLGLVVLIVILNWVFGWSDMIANGQFLDWLQSMLQDHPAETGLIYVVLSIIGCVVLALPGVIFAIAAGTLFGAVTGTFLCWLAVTLGAMVSFLVGRYFLKDSLKPKLSQNKQLNKLFFEGAHKSDIYLLAITRLIPIFPYNLQNFAYGITDVSFFNYTLYSAIFMIPGTAVYTVASAGLLDADNRIIYFAFAAVLLVITLLIAYFLKKKANIE</sequence>
<evidence type="ECO:0000256" key="1">
    <source>
        <dbReference type="ARBA" id="ARBA00004651"/>
    </source>
</evidence>
<organism evidence="9 10">
    <name type="scientific">Phoenicibacter congonensis</name>
    <dbReference type="NCBI Taxonomy" id="1944646"/>
    <lineage>
        <taxon>Bacteria</taxon>
        <taxon>Bacillati</taxon>
        <taxon>Actinomycetota</taxon>
        <taxon>Coriobacteriia</taxon>
        <taxon>Eggerthellales</taxon>
        <taxon>Eggerthellaceae</taxon>
        <taxon>Phoenicibacter</taxon>
    </lineage>
</organism>
<dbReference type="GO" id="GO:0005886">
    <property type="term" value="C:plasma membrane"/>
    <property type="evidence" value="ECO:0007669"/>
    <property type="project" value="UniProtKB-SubCell"/>
</dbReference>
<comment type="caution">
    <text evidence="9">The sequence shown here is derived from an EMBL/GenBank/DDBJ whole genome shotgun (WGS) entry which is preliminary data.</text>
</comment>
<keyword evidence="4 7" id="KW-0812">Transmembrane</keyword>
<dbReference type="Pfam" id="PF09335">
    <property type="entry name" value="VTT_dom"/>
    <property type="match status" value="1"/>
</dbReference>
<dbReference type="Proteomes" id="UP001168575">
    <property type="component" value="Unassembled WGS sequence"/>
</dbReference>
<feature type="transmembrane region" description="Helical" evidence="7">
    <location>
        <begin position="12"/>
        <end position="31"/>
    </location>
</feature>
<feature type="transmembrane region" description="Helical" evidence="7">
    <location>
        <begin position="170"/>
        <end position="196"/>
    </location>
</feature>
<dbReference type="InterPro" id="IPR032816">
    <property type="entry name" value="VTT_dom"/>
</dbReference>
<reference evidence="9" key="1">
    <citation type="submission" date="2023-07" db="EMBL/GenBank/DDBJ databases">
        <title>Between Cages and Wild: Unraveling the Impact of Captivity on Animal Microbiomes and Antimicrobial Resistance.</title>
        <authorList>
            <person name="Schmartz G.P."/>
            <person name="Rehner J."/>
            <person name="Schuff M.J."/>
            <person name="Becker S.L."/>
            <person name="Kravczyk M."/>
            <person name="Gurevich A."/>
            <person name="Francke R."/>
            <person name="Mueller R."/>
            <person name="Keller V."/>
            <person name="Keller A."/>
        </authorList>
    </citation>
    <scope>NUCLEOTIDE SEQUENCE</scope>
    <source>
        <strain evidence="9">S12M_St_49</strain>
    </source>
</reference>
<accession>A0AA43RKI7</accession>
<keyword evidence="6 7" id="KW-0472">Membrane</keyword>
<name>A0AA43RKI7_9ACTN</name>
<keyword evidence="3 7" id="KW-1003">Cell membrane</keyword>
<feature type="transmembrane region" description="Helical" evidence="7">
    <location>
        <begin position="59"/>
        <end position="82"/>
    </location>
</feature>
<protein>
    <recommendedName>
        <fullName evidence="7">TVP38/TMEM64 family membrane protein</fullName>
    </recommendedName>
</protein>
<evidence type="ECO:0000256" key="6">
    <source>
        <dbReference type="ARBA" id="ARBA00023136"/>
    </source>
</evidence>
<feature type="transmembrane region" description="Helical" evidence="7">
    <location>
        <begin position="142"/>
        <end position="158"/>
    </location>
</feature>
<feature type="domain" description="VTT" evidence="8">
    <location>
        <begin position="74"/>
        <end position="192"/>
    </location>
</feature>
<evidence type="ECO:0000256" key="5">
    <source>
        <dbReference type="ARBA" id="ARBA00022989"/>
    </source>
</evidence>
<feature type="transmembrane region" description="Helical" evidence="7">
    <location>
        <begin position="94"/>
        <end position="115"/>
    </location>
</feature>